<organism evidence="6 7">
    <name type="scientific">Segatella bryantii</name>
    <name type="common">Prevotella bryantii</name>
    <dbReference type="NCBI Taxonomy" id="77095"/>
    <lineage>
        <taxon>Bacteria</taxon>
        <taxon>Pseudomonadati</taxon>
        <taxon>Bacteroidota</taxon>
        <taxon>Bacteroidia</taxon>
        <taxon>Bacteroidales</taxon>
        <taxon>Prevotellaceae</taxon>
        <taxon>Segatella</taxon>
    </lineage>
</organism>
<dbReference type="FunFam" id="3.40.1390.30:FF:000001">
    <property type="entry name" value="GTP cyclohydrolase 1 type 2"/>
    <property type="match status" value="1"/>
</dbReference>
<feature type="binding site" evidence="5">
    <location>
        <position position="64"/>
    </location>
    <ligand>
        <name>a divalent metal cation</name>
        <dbReference type="ChEBI" id="CHEBI:60240"/>
        <label>2</label>
    </ligand>
</feature>
<dbReference type="SUPFAM" id="SSF102705">
    <property type="entry name" value="NIF3 (NGG1p interacting factor 3)-like"/>
    <property type="match status" value="1"/>
</dbReference>
<comment type="caution">
    <text evidence="6">The sequence shown here is derived from an EMBL/GenBank/DDBJ whole genome shotgun (WGS) entry which is preliminary data.</text>
</comment>
<evidence type="ECO:0000256" key="3">
    <source>
        <dbReference type="ARBA" id="ARBA00022112"/>
    </source>
</evidence>
<evidence type="ECO:0000256" key="4">
    <source>
        <dbReference type="ARBA" id="ARBA00022723"/>
    </source>
</evidence>
<sequence length="270" mass="30004">MKILKVINALEQFAPLPLQESYDNAGLQCGLTEAEVSGALLCLDVTECVVDEAIAKGCNLIVSHHPLIFHKLRRITGEDYVQRTVMKAIKNDIAIVSMHTNMDSAFGGVNFKIAEKMGLENIQFLGKTQHLDECFSDEESQLVGGEGIIGEFSTPLAADDLVLMLRKQFEVECVQCNQLLRREIKKVALCGGAGSFMLDTAIAAGADAFITGEMHYHEYFGHDQEIQICVIGHYQSEQYTREIFKQIIEEKCPGVRCVLSEINTNPIIYL</sequence>
<proteinExistence type="inferred from homology"/>
<feature type="binding site" evidence="5">
    <location>
        <position position="233"/>
    </location>
    <ligand>
        <name>a divalent metal cation</name>
        <dbReference type="ChEBI" id="CHEBI:60240"/>
        <label>1</label>
    </ligand>
</feature>
<reference evidence="6" key="1">
    <citation type="submission" date="2021-08" db="EMBL/GenBank/DDBJ databases">
        <title>Prevotella lacticifex sp. nov., isolated from rumen of cow.</title>
        <authorList>
            <person name="Shinkai T."/>
            <person name="Ikeyama N."/>
            <person name="Kumagai M."/>
            <person name="Ohmori H."/>
            <person name="Sakamoto M."/>
            <person name="Ohkuma M."/>
            <person name="Mitsumori M."/>
        </authorList>
    </citation>
    <scope>NUCLEOTIDE SEQUENCE</scope>
    <source>
        <strain evidence="6">DSM 11371</strain>
    </source>
</reference>
<evidence type="ECO:0000256" key="5">
    <source>
        <dbReference type="PIRSR" id="PIRSR602678-1"/>
    </source>
</evidence>
<evidence type="ECO:0000256" key="2">
    <source>
        <dbReference type="ARBA" id="ARBA00011643"/>
    </source>
</evidence>
<dbReference type="PANTHER" id="PTHR13799">
    <property type="entry name" value="NGG1 INTERACTING FACTOR 3"/>
    <property type="match status" value="1"/>
</dbReference>
<dbReference type="NCBIfam" id="TIGR00486">
    <property type="entry name" value="YbgI_SA1388"/>
    <property type="match status" value="1"/>
</dbReference>
<accession>A0AA37HVA4</accession>
<dbReference type="Proteomes" id="UP000887043">
    <property type="component" value="Unassembled WGS sequence"/>
</dbReference>
<protein>
    <recommendedName>
        <fullName evidence="3">GTP cyclohydrolase 1 type 2 homolog</fullName>
    </recommendedName>
</protein>
<comment type="subunit">
    <text evidence="2">Homohexamer.</text>
</comment>
<feature type="binding site" evidence="5">
    <location>
        <position position="65"/>
    </location>
    <ligand>
        <name>a divalent metal cation</name>
        <dbReference type="ChEBI" id="CHEBI:60240"/>
        <label>1</label>
    </ligand>
</feature>
<keyword evidence="4 5" id="KW-0479">Metal-binding</keyword>
<evidence type="ECO:0000313" key="6">
    <source>
        <dbReference type="EMBL" id="GJG26598.1"/>
    </source>
</evidence>
<dbReference type="AlphaFoldDB" id="A0AA37HVA4"/>
<dbReference type="GO" id="GO:0005737">
    <property type="term" value="C:cytoplasm"/>
    <property type="evidence" value="ECO:0007669"/>
    <property type="project" value="TreeGrafter"/>
</dbReference>
<dbReference type="RefSeq" id="WP_006281840.1">
    <property type="nucleotide sequence ID" value="NZ_BPTR01000001.1"/>
</dbReference>
<evidence type="ECO:0000313" key="7">
    <source>
        <dbReference type="Proteomes" id="UP000887043"/>
    </source>
</evidence>
<dbReference type="PANTHER" id="PTHR13799:SF14">
    <property type="entry name" value="GTP CYCLOHYDROLASE 1 TYPE 2 HOMOLOG"/>
    <property type="match status" value="1"/>
</dbReference>
<name>A0AA37HVA4_SEGBR</name>
<dbReference type="EMBL" id="BPTR01000001">
    <property type="protein sequence ID" value="GJG26598.1"/>
    <property type="molecule type" value="Genomic_DNA"/>
</dbReference>
<feature type="binding site" evidence="5">
    <location>
        <position position="237"/>
    </location>
    <ligand>
        <name>a divalent metal cation</name>
        <dbReference type="ChEBI" id="CHEBI:60240"/>
        <label>1</label>
    </ligand>
</feature>
<dbReference type="Gene3D" id="3.40.1390.30">
    <property type="entry name" value="NIF3 (NGG1p interacting factor 3)-like"/>
    <property type="match status" value="2"/>
</dbReference>
<feature type="binding site" evidence="5">
    <location>
        <position position="103"/>
    </location>
    <ligand>
        <name>a divalent metal cation</name>
        <dbReference type="ChEBI" id="CHEBI:60240"/>
        <label>1</label>
    </ligand>
</feature>
<dbReference type="GO" id="GO:0046872">
    <property type="term" value="F:metal ion binding"/>
    <property type="evidence" value="ECO:0007669"/>
    <property type="project" value="UniProtKB-KW"/>
</dbReference>
<dbReference type="Pfam" id="PF01784">
    <property type="entry name" value="DUF34_NIF3"/>
    <property type="match status" value="1"/>
</dbReference>
<evidence type="ECO:0000256" key="1">
    <source>
        <dbReference type="ARBA" id="ARBA00006964"/>
    </source>
</evidence>
<gene>
    <name evidence="6" type="ORF">PRRU23_02980</name>
</gene>
<dbReference type="InterPro" id="IPR002678">
    <property type="entry name" value="DUF34/NIF3"/>
</dbReference>
<comment type="similarity">
    <text evidence="1">Belongs to the GTP cyclohydrolase I type 2/NIF3 family.</text>
</comment>
<dbReference type="InterPro" id="IPR036069">
    <property type="entry name" value="DUF34/NIF3_sf"/>
</dbReference>